<gene>
    <name evidence="1" type="ORF">ACFSFW_11120</name>
</gene>
<dbReference type="RefSeq" id="WP_388038139.1">
    <property type="nucleotide sequence ID" value="NZ_JBHUEK010000017.1"/>
</dbReference>
<comment type="caution">
    <text evidence="1">The sequence shown here is derived from an EMBL/GenBank/DDBJ whole genome shotgun (WGS) entry which is preliminary data.</text>
</comment>
<reference evidence="2" key="1">
    <citation type="journal article" date="2019" name="Int. J. Syst. Evol. Microbiol.">
        <title>The Global Catalogue of Microorganisms (GCM) 10K type strain sequencing project: providing services to taxonomists for standard genome sequencing and annotation.</title>
        <authorList>
            <consortium name="The Broad Institute Genomics Platform"/>
            <consortium name="The Broad Institute Genome Sequencing Center for Infectious Disease"/>
            <person name="Wu L."/>
            <person name="Ma J."/>
        </authorList>
    </citation>
    <scope>NUCLEOTIDE SEQUENCE [LARGE SCALE GENOMIC DNA]</scope>
    <source>
        <strain evidence="2">CCUG 15531</strain>
    </source>
</reference>
<evidence type="ECO:0000313" key="1">
    <source>
        <dbReference type="EMBL" id="MFD1779219.1"/>
    </source>
</evidence>
<organism evidence="1 2">
    <name type="scientific">Fredinandcohnia salidurans</name>
    <dbReference type="NCBI Taxonomy" id="2595041"/>
    <lineage>
        <taxon>Bacteria</taxon>
        <taxon>Bacillati</taxon>
        <taxon>Bacillota</taxon>
        <taxon>Bacilli</taxon>
        <taxon>Bacillales</taxon>
        <taxon>Bacillaceae</taxon>
        <taxon>Fredinandcohnia</taxon>
    </lineage>
</organism>
<evidence type="ECO:0000313" key="2">
    <source>
        <dbReference type="Proteomes" id="UP001597227"/>
    </source>
</evidence>
<protein>
    <submittedName>
        <fullName evidence="1">Uncharacterized protein</fullName>
    </submittedName>
</protein>
<proteinExistence type="predicted"/>
<accession>A0ABW4MMP5</accession>
<keyword evidence="2" id="KW-1185">Reference proteome</keyword>
<dbReference type="Proteomes" id="UP001597227">
    <property type="component" value="Unassembled WGS sequence"/>
</dbReference>
<sequence length="74" mass="9016">MPKFVFLNTNFSNEHFQIAEAINEQIQFESHPNAVIRDIYQETKTHIHEYKKKLYIKCYTTGGSQYYQHFHYQQ</sequence>
<dbReference type="EMBL" id="JBHUEK010000017">
    <property type="protein sequence ID" value="MFD1779219.1"/>
    <property type="molecule type" value="Genomic_DNA"/>
</dbReference>
<name>A0ABW4MMP5_9BACI</name>